<dbReference type="PaxDb" id="3702-AT2G07215.1"/>
<evidence type="ECO:0000313" key="1">
    <source>
        <dbReference type="Araport" id="AT2G07215"/>
    </source>
</evidence>
<dbReference type="TAIR" id="AT2G07215"/>
<sequence>MNQTHGGNLVLVRSRIVDNTSTNKAAREKVVTVTRRSNVNKGAKDKSLVGTRSTTLSRALAKKSIAAKEIKEFHTKLVVGKLDPNSGRKDGWDVLEEHSNEGDSPFKWCPWPLKTEKRRLHWDRLCKLQKETNLGLIGKGLGSQNMGLGRRGNGPTMVIGPIKANPRNQIAGQEALEARRLRWRGTDRVVGADIFDKARVRGRYGDGDKSQNRKVERKWSRKIQSLLSLIRKVLAESVDGSEATV</sequence>
<dbReference type="Proteomes" id="UP000006548">
    <property type="component" value="Chromosome 2"/>
</dbReference>
<keyword evidence="3" id="KW-1185">Reference proteome</keyword>
<dbReference type="InParanoid" id="F4IK97"/>
<dbReference type="RefSeq" id="NP_671798.1">
    <property type="nucleotide sequence ID" value="NM_147265.1"/>
</dbReference>
<reference evidence="2 3" key="1">
    <citation type="journal article" date="1999" name="Nature">
        <title>Sequence and analysis of chromosome 2 of the plant Arabidopsis thaliana.</title>
        <authorList>
            <person name="Lin X."/>
            <person name="Kaul S."/>
            <person name="Rounsley S."/>
            <person name="Shea T.P."/>
            <person name="Benito M.I."/>
            <person name="Town C.D."/>
            <person name="Fujii C.Y."/>
            <person name="Mason T."/>
            <person name="Bowman C.L."/>
            <person name="Barnstead M."/>
            <person name="Feldblyum T.V."/>
            <person name="Buell C.R."/>
            <person name="Ketchum K.A."/>
            <person name="Lee J."/>
            <person name="Ronning C.M."/>
            <person name="Koo H.L."/>
            <person name="Moffat K.S."/>
            <person name="Cronin L.A."/>
            <person name="Shen M."/>
            <person name="Pai G."/>
            <person name="Van Aken S."/>
            <person name="Umayam L."/>
            <person name="Tallon L.J."/>
            <person name="Gill J.E."/>
            <person name="Adams M.D."/>
            <person name="Carrera A.J."/>
            <person name="Creasy T.H."/>
            <person name="Goodman H.M."/>
            <person name="Somerville C.R."/>
            <person name="Copenhaver G.P."/>
            <person name="Preuss D."/>
            <person name="Nierman W.C."/>
            <person name="White O."/>
            <person name="Eisen J.A."/>
            <person name="Salzberg S.L."/>
            <person name="Fraser C.M."/>
            <person name="Venter J.C."/>
        </authorList>
    </citation>
    <scope>NUCLEOTIDE SEQUENCE [LARGE SCALE GENOMIC DNA]</scope>
    <source>
        <strain evidence="3">cv. Columbia</strain>
    </source>
</reference>
<accession>F4IK97</accession>
<dbReference type="EMBL" id="CP002685">
    <property type="protein sequence ID" value="AEC06042.1"/>
    <property type="molecule type" value="Genomic_DNA"/>
</dbReference>
<proteinExistence type="predicted"/>
<protein>
    <submittedName>
        <fullName evidence="2">Uncharacterized protein</fullName>
    </submittedName>
</protein>
<dbReference type="HOGENOM" id="CLU_1134880_0_0_1"/>
<name>F4IK97_ARATH</name>
<dbReference type="KEGG" id="ath:AT2G07215"/>
<gene>
    <name evidence="1 2" type="ordered locus">At2g07215</name>
</gene>
<dbReference type="Araport" id="AT2G07215"/>
<dbReference type="ExpressionAtlas" id="F4IK97">
    <property type="expression patterns" value="baseline and differential"/>
</dbReference>
<evidence type="ECO:0000313" key="3">
    <source>
        <dbReference type="Proteomes" id="UP000006548"/>
    </source>
</evidence>
<dbReference type="AlphaFoldDB" id="F4IK97"/>
<evidence type="ECO:0000313" key="2">
    <source>
        <dbReference type="EMBL" id="AEC06042.1"/>
    </source>
</evidence>
<reference evidence="3" key="2">
    <citation type="journal article" date="2017" name="Plant J.">
        <title>Araport11: a complete reannotation of the Arabidopsis thaliana reference genome.</title>
        <authorList>
            <person name="Cheng C.Y."/>
            <person name="Krishnakumar V."/>
            <person name="Chan A.P."/>
            <person name="Thibaud-Nissen F."/>
            <person name="Schobel S."/>
            <person name="Town C.D."/>
        </authorList>
    </citation>
    <scope>GENOME REANNOTATION</scope>
    <source>
        <strain evidence="3">cv. Columbia</strain>
    </source>
</reference>
<dbReference type="GeneID" id="815291"/>
<organism evidence="2 3">
    <name type="scientific">Arabidopsis thaliana</name>
    <name type="common">Mouse-ear cress</name>
    <dbReference type="NCBI Taxonomy" id="3702"/>
    <lineage>
        <taxon>Eukaryota</taxon>
        <taxon>Viridiplantae</taxon>
        <taxon>Streptophyta</taxon>
        <taxon>Embryophyta</taxon>
        <taxon>Tracheophyta</taxon>
        <taxon>Spermatophyta</taxon>
        <taxon>Magnoliopsida</taxon>
        <taxon>eudicotyledons</taxon>
        <taxon>Gunneridae</taxon>
        <taxon>Pentapetalae</taxon>
        <taxon>rosids</taxon>
        <taxon>malvids</taxon>
        <taxon>Brassicales</taxon>
        <taxon>Brassicaceae</taxon>
        <taxon>Camelineae</taxon>
        <taxon>Arabidopsis</taxon>
    </lineage>
</organism>